<evidence type="ECO:0000256" key="3">
    <source>
        <dbReference type="ARBA" id="ARBA00022723"/>
    </source>
</evidence>
<keyword evidence="3 6" id="KW-0479">Metal-binding</keyword>
<keyword evidence="2 6" id="KW-0349">Heme</keyword>
<dbReference type="RefSeq" id="WP_054493307.1">
    <property type="nucleotide sequence ID" value="NZ_BBZA01000150.1"/>
</dbReference>
<keyword evidence="6" id="KW-0812">Transmembrane</keyword>
<comment type="function">
    <text evidence="6">Possible subunit of a heme lyase.</text>
</comment>
<proteinExistence type="inferred from homology"/>
<gene>
    <name evidence="8" type="primary">ccmH</name>
    <name evidence="8" type="ORF">ARMA_1902</name>
</gene>
<keyword evidence="5 6" id="KW-0408">Iron</keyword>
<dbReference type="Pfam" id="PF03918">
    <property type="entry name" value="CcmH"/>
    <property type="match status" value="1"/>
</dbReference>
<keyword evidence="6" id="KW-0472">Membrane</keyword>
<dbReference type="PANTHER" id="PTHR47870:SF4">
    <property type="entry name" value="CYTOCHROME C-TYPE BIOGENESIS PROTEIN CYCH"/>
    <property type="match status" value="1"/>
</dbReference>
<name>A0A0M8K9Z0_9CHLR</name>
<dbReference type="Proteomes" id="UP000037784">
    <property type="component" value="Unassembled WGS sequence"/>
</dbReference>
<feature type="signal peptide" evidence="6">
    <location>
        <begin position="1"/>
        <end position="24"/>
    </location>
</feature>
<evidence type="ECO:0000256" key="5">
    <source>
        <dbReference type="ARBA" id="ARBA00023004"/>
    </source>
</evidence>
<dbReference type="GO" id="GO:0005886">
    <property type="term" value="C:plasma membrane"/>
    <property type="evidence" value="ECO:0007669"/>
    <property type="project" value="TreeGrafter"/>
</dbReference>
<accession>A0A0M8K9Z0</accession>
<feature type="domain" description="CcmH/CycL/Ccl2/NrfF N-terminal" evidence="7">
    <location>
        <begin position="15"/>
        <end position="125"/>
    </location>
</feature>
<evidence type="ECO:0000256" key="2">
    <source>
        <dbReference type="ARBA" id="ARBA00022617"/>
    </source>
</evidence>
<sequence length="161" mass="17867">MKRILLLISGVLVLLLGIATETKAQTPTADEVNAVAAELYCPLCAGLRLDVCELKVCEDMRQEIAERLAAGQTPEEIKAYFAEQYGPKVLGAPEKKGWGWLVWLFPIVLALAAGLGVLWWWRQRFNGERLFPTTSPVVGDIAVDDADLERVERELEALESE</sequence>
<organism evidence="8 9">
    <name type="scientific">Ardenticatena maritima</name>
    <dbReference type="NCBI Taxonomy" id="872965"/>
    <lineage>
        <taxon>Bacteria</taxon>
        <taxon>Bacillati</taxon>
        <taxon>Chloroflexota</taxon>
        <taxon>Ardenticatenia</taxon>
        <taxon>Ardenticatenales</taxon>
        <taxon>Ardenticatenaceae</taxon>
        <taxon>Ardenticatena</taxon>
    </lineage>
</organism>
<dbReference type="InterPro" id="IPR051263">
    <property type="entry name" value="C-type_cytochrome_biogenesis"/>
</dbReference>
<evidence type="ECO:0000313" key="9">
    <source>
        <dbReference type="Proteomes" id="UP000037784"/>
    </source>
</evidence>
<dbReference type="InParanoid" id="A0A0M8K9Z0"/>
<comment type="caution">
    <text evidence="8">The sequence shown here is derived from an EMBL/GenBank/DDBJ whole genome shotgun (WGS) entry which is preliminary data.</text>
</comment>
<dbReference type="PANTHER" id="PTHR47870">
    <property type="entry name" value="CYTOCHROME C-TYPE BIOGENESIS PROTEIN CCMH"/>
    <property type="match status" value="1"/>
</dbReference>
<reference evidence="9" key="2">
    <citation type="submission" date="2015-08" db="EMBL/GenBank/DDBJ databases">
        <title>Draft Genome Sequence of a Heterotrophic Facultative Anaerobic Bacterium Ardenticatena maritima Strain 110S.</title>
        <authorList>
            <person name="Kawaichi S."/>
            <person name="Yoshida T."/>
            <person name="Sako Y."/>
            <person name="Nakamura R."/>
        </authorList>
    </citation>
    <scope>NUCLEOTIDE SEQUENCE [LARGE SCALE GENOMIC DNA]</scope>
    <source>
        <strain evidence="9">110S</strain>
    </source>
</reference>
<dbReference type="GO" id="GO:0046872">
    <property type="term" value="F:metal ion binding"/>
    <property type="evidence" value="ECO:0007669"/>
    <property type="project" value="UniProtKB-KW"/>
</dbReference>
<dbReference type="Gene3D" id="1.10.8.640">
    <property type="entry name" value="Cytochrome C biogenesis protein"/>
    <property type="match status" value="1"/>
</dbReference>
<reference evidence="8 9" key="1">
    <citation type="journal article" date="2015" name="Genome Announc.">
        <title>Draft Genome Sequence of a Heterotrophic Facultative Anaerobic Thermophilic Bacterium, Ardenticatena maritima Strain 110ST.</title>
        <authorList>
            <person name="Kawaichi S."/>
            <person name="Yoshida T."/>
            <person name="Sako Y."/>
            <person name="Nakamura R."/>
        </authorList>
    </citation>
    <scope>NUCLEOTIDE SEQUENCE [LARGE SCALE GENOMIC DNA]</scope>
    <source>
        <strain evidence="8 9">110S</strain>
    </source>
</reference>
<keyword evidence="6" id="KW-1133">Transmembrane helix</keyword>
<evidence type="ECO:0000256" key="4">
    <source>
        <dbReference type="ARBA" id="ARBA00022729"/>
    </source>
</evidence>
<feature type="transmembrane region" description="Helical" evidence="6">
    <location>
        <begin position="100"/>
        <end position="121"/>
    </location>
</feature>
<evidence type="ECO:0000313" key="8">
    <source>
        <dbReference type="EMBL" id="GAP63479.1"/>
    </source>
</evidence>
<dbReference type="AlphaFoldDB" id="A0A0M8K9Z0"/>
<dbReference type="InterPro" id="IPR038297">
    <property type="entry name" value="CcmH/CycL/NrfF/Ccl2_sf"/>
</dbReference>
<feature type="chain" id="PRO_5011023495" description="Cytochrome c-type biogenesis protein" evidence="6">
    <location>
        <begin position="25"/>
        <end position="161"/>
    </location>
</feature>
<dbReference type="InterPro" id="IPR005616">
    <property type="entry name" value="CcmH/CycL/Ccl2/NrfF_N"/>
</dbReference>
<evidence type="ECO:0000256" key="6">
    <source>
        <dbReference type="RuleBase" id="RU364112"/>
    </source>
</evidence>
<dbReference type="EMBL" id="BBZA01000150">
    <property type="protein sequence ID" value="GAP63479.1"/>
    <property type="molecule type" value="Genomic_DNA"/>
</dbReference>
<comment type="similarity">
    <text evidence="1 6">Belongs to the CcmH/CycL/Ccl2/NrfF family.</text>
</comment>
<dbReference type="OrthoDB" id="164569at2"/>
<protein>
    <recommendedName>
        <fullName evidence="6">Cytochrome c-type biogenesis protein</fullName>
    </recommendedName>
</protein>
<evidence type="ECO:0000259" key="7">
    <source>
        <dbReference type="Pfam" id="PF03918"/>
    </source>
</evidence>
<keyword evidence="4 6" id="KW-0732">Signal</keyword>
<evidence type="ECO:0000256" key="1">
    <source>
        <dbReference type="ARBA" id="ARBA00010342"/>
    </source>
</evidence>
<dbReference type="CDD" id="cd16378">
    <property type="entry name" value="CcmH_N"/>
    <property type="match status" value="1"/>
</dbReference>
<keyword evidence="9" id="KW-1185">Reference proteome</keyword>